<dbReference type="PANTHER" id="PTHR13832:SF589">
    <property type="entry name" value="[PYRUVATE DEHYDROGENASE [ACETYL-TRANSFERRING]]-PHOSPHATASE 2, MITOCHONDRIAL"/>
    <property type="match status" value="1"/>
</dbReference>
<keyword evidence="2 4" id="KW-0378">Hydrolase</keyword>
<name>A0A1E3PRB6_9ASCO</name>
<dbReference type="OrthoDB" id="416093at2759"/>
<evidence type="ECO:0000313" key="7">
    <source>
        <dbReference type="Proteomes" id="UP000095009"/>
    </source>
</evidence>
<dbReference type="InterPro" id="IPR036457">
    <property type="entry name" value="PPM-type-like_dom_sf"/>
</dbReference>
<evidence type="ECO:0000259" key="5">
    <source>
        <dbReference type="PROSITE" id="PS51746"/>
    </source>
</evidence>
<keyword evidence="7" id="KW-1185">Reference proteome</keyword>
<dbReference type="PROSITE" id="PS01032">
    <property type="entry name" value="PPM_1"/>
    <property type="match status" value="1"/>
</dbReference>
<dbReference type="CDD" id="cd00143">
    <property type="entry name" value="PP2Cc"/>
    <property type="match status" value="1"/>
</dbReference>
<dbReference type="SUPFAM" id="SSF81606">
    <property type="entry name" value="PP2C-like"/>
    <property type="match status" value="1"/>
</dbReference>
<dbReference type="InterPro" id="IPR000222">
    <property type="entry name" value="PP2C_BS"/>
</dbReference>
<dbReference type="InterPro" id="IPR015655">
    <property type="entry name" value="PP2C"/>
</dbReference>
<evidence type="ECO:0000256" key="3">
    <source>
        <dbReference type="ARBA" id="ARBA00022912"/>
    </source>
</evidence>
<dbReference type="PROSITE" id="PS51746">
    <property type="entry name" value="PPM_2"/>
    <property type="match status" value="1"/>
</dbReference>
<gene>
    <name evidence="6" type="ORF">NADFUDRAFT_5978</name>
</gene>
<feature type="domain" description="PPM-type phosphatase" evidence="5">
    <location>
        <begin position="21"/>
        <end position="352"/>
    </location>
</feature>
<evidence type="ECO:0000256" key="2">
    <source>
        <dbReference type="ARBA" id="ARBA00022801"/>
    </source>
</evidence>
<dbReference type="EMBL" id="KV454407">
    <property type="protein sequence ID" value="ODQ67387.1"/>
    <property type="molecule type" value="Genomic_DNA"/>
</dbReference>
<evidence type="ECO:0000313" key="6">
    <source>
        <dbReference type="EMBL" id="ODQ67387.1"/>
    </source>
</evidence>
<dbReference type="STRING" id="857566.A0A1E3PRB6"/>
<feature type="non-terminal residue" evidence="6">
    <location>
        <position position="382"/>
    </location>
</feature>
<evidence type="ECO:0000256" key="4">
    <source>
        <dbReference type="RuleBase" id="RU003465"/>
    </source>
</evidence>
<dbReference type="Gene3D" id="3.60.40.10">
    <property type="entry name" value="PPM-type phosphatase domain"/>
    <property type="match status" value="1"/>
</dbReference>
<comment type="similarity">
    <text evidence="4">Belongs to the PP2C family.</text>
</comment>
<dbReference type="Proteomes" id="UP000095009">
    <property type="component" value="Unassembled WGS sequence"/>
</dbReference>
<dbReference type="GO" id="GO:0004722">
    <property type="term" value="F:protein serine/threonine phosphatase activity"/>
    <property type="evidence" value="ECO:0007669"/>
    <property type="project" value="InterPro"/>
</dbReference>
<dbReference type="SMART" id="SM00332">
    <property type="entry name" value="PP2Cc"/>
    <property type="match status" value="1"/>
</dbReference>
<dbReference type="AlphaFoldDB" id="A0A1E3PRB6"/>
<dbReference type="InterPro" id="IPR001932">
    <property type="entry name" value="PPM-type_phosphatase-like_dom"/>
</dbReference>
<sequence length="382" mass="42978">FSEEKPVVTKARVPLLKSPSHFGHYTSRVDRPSNEDRYFADGYESQEMKRQVFMYSVFDGHGGEDCSQFLKDHLANYIEECDITKGEEVVQKYERNFGGYWRRWKNQLSKYVSKMSTQDDLQLRLLLAFLNADYDYSASERNVGSGSTCTSVFIYTDSPTHQTYWDLKAVSQLTIAHVGDTRCIISDRFGEARPLTSNHHPSSPFEANRLKRYASSFFTDSFGEERFGVFANTRSFGDLRMKSRGVSAEPDVSQYLIGDTNSSKFPGNTQYAIEGGKNNDIKTLGGDEAFIVIVSDGVSNEASDQEIVDVVVQTANQSGSGRGTPQQAAVEVVRYAEALGGDDNATCLVIRLSGWGKWPKRADRTGELREHRLKNAFDRKSR</sequence>
<accession>A0A1E3PRB6</accession>
<dbReference type="GO" id="GO:0046872">
    <property type="term" value="F:metal ion binding"/>
    <property type="evidence" value="ECO:0007669"/>
    <property type="project" value="UniProtKB-KW"/>
</dbReference>
<dbReference type="Pfam" id="PF00481">
    <property type="entry name" value="PP2C"/>
    <property type="match status" value="2"/>
</dbReference>
<feature type="non-terminal residue" evidence="6">
    <location>
        <position position="1"/>
    </location>
</feature>
<keyword evidence="3 4" id="KW-0904">Protein phosphatase</keyword>
<dbReference type="PANTHER" id="PTHR13832">
    <property type="entry name" value="PROTEIN PHOSPHATASE 2C"/>
    <property type="match status" value="1"/>
</dbReference>
<keyword evidence="1" id="KW-0479">Metal-binding</keyword>
<proteinExistence type="inferred from homology"/>
<organism evidence="6 7">
    <name type="scientific">Nadsonia fulvescens var. elongata DSM 6958</name>
    <dbReference type="NCBI Taxonomy" id="857566"/>
    <lineage>
        <taxon>Eukaryota</taxon>
        <taxon>Fungi</taxon>
        <taxon>Dikarya</taxon>
        <taxon>Ascomycota</taxon>
        <taxon>Saccharomycotina</taxon>
        <taxon>Dipodascomycetes</taxon>
        <taxon>Dipodascales</taxon>
        <taxon>Dipodascales incertae sedis</taxon>
        <taxon>Nadsonia</taxon>
    </lineage>
</organism>
<evidence type="ECO:0000256" key="1">
    <source>
        <dbReference type="ARBA" id="ARBA00022723"/>
    </source>
</evidence>
<reference evidence="6 7" key="1">
    <citation type="journal article" date="2016" name="Proc. Natl. Acad. Sci. U.S.A.">
        <title>Comparative genomics of biotechnologically important yeasts.</title>
        <authorList>
            <person name="Riley R."/>
            <person name="Haridas S."/>
            <person name="Wolfe K.H."/>
            <person name="Lopes M.R."/>
            <person name="Hittinger C.T."/>
            <person name="Goeker M."/>
            <person name="Salamov A.A."/>
            <person name="Wisecaver J.H."/>
            <person name="Long T.M."/>
            <person name="Calvey C.H."/>
            <person name="Aerts A.L."/>
            <person name="Barry K.W."/>
            <person name="Choi C."/>
            <person name="Clum A."/>
            <person name="Coughlan A.Y."/>
            <person name="Deshpande S."/>
            <person name="Douglass A.P."/>
            <person name="Hanson S.J."/>
            <person name="Klenk H.-P."/>
            <person name="LaButti K.M."/>
            <person name="Lapidus A."/>
            <person name="Lindquist E.A."/>
            <person name="Lipzen A.M."/>
            <person name="Meier-Kolthoff J.P."/>
            <person name="Ohm R.A."/>
            <person name="Otillar R.P."/>
            <person name="Pangilinan J.L."/>
            <person name="Peng Y."/>
            <person name="Rokas A."/>
            <person name="Rosa C.A."/>
            <person name="Scheuner C."/>
            <person name="Sibirny A.A."/>
            <person name="Slot J.C."/>
            <person name="Stielow J.B."/>
            <person name="Sun H."/>
            <person name="Kurtzman C.P."/>
            <person name="Blackwell M."/>
            <person name="Grigoriev I.V."/>
            <person name="Jeffries T.W."/>
        </authorList>
    </citation>
    <scope>NUCLEOTIDE SEQUENCE [LARGE SCALE GENOMIC DNA]</scope>
    <source>
        <strain evidence="6 7">DSM 6958</strain>
    </source>
</reference>
<protein>
    <submittedName>
        <fullName evidence="6">Protein serine/threonine phosphatase 2C</fullName>
    </submittedName>
</protein>